<feature type="domain" description="Enoyl reductase (ER)" evidence="3">
    <location>
        <begin position="12"/>
        <end position="300"/>
    </location>
</feature>
<keyword evidence="1" id="KW-0521">NADP</keyword>
<evidence type="ECO:0000313" key="5">
    <source>
        <dbReference type="Proteomes" id="UP000189818"/>
    </source>
</evidence>
<dbReference type="RefSeq" id="WP_079646536.1">
    <property type="nucleotide sequence ID" value="NZ_FUYM01000001.1"/>
</dbReference>
<dbReference type="Proteomes" id="UP000189818">
    <property type="component" value="Unassembled WGS sequence"/>
</dbReference>
<evidence type="ECO:0000256" key="1">
    <source>
        <dbReference type="ARBA" id="ARBA00022857"/>
    </source>
</evidence>
<keyword evidence="2" id="KW-0560">Oxidoreductase</keyword>
<dbReference type="GO" id="GO:0070402">
    <property type="term" value="F:NADPH binding"/>
    <property type="evidence" value="ECO:0007669"/>
    <property type="project" value="TreeGrafter"/>
</dbReference>
<proteinExistence type="predicted"/>
<dbReference type="Pfam" id="PF13602">
    <property type="entry name" value="ADH_zinc_N_2"/>
    <property type="match status" value="1"/>
</dbReference>
<protein>
    <submittedName>
        <fullName evidence="4">NADPH:quinone reductase</fullName>
    </submittedName>
</protein>
<dbReference type="SUPFAM" id="SSF50129">
    <property type="entry name" value="GroES-like"/>
    <property type="match status" value="1"/>
</dbReference>
<dbReference type="CDD" id="cd05289">
    <property type="entry name" value="MDR_like_2"/>
    <property type="match status" value="1"/>
</dbReference>
<name>A0A1T5A6A6_9SPHN</name>
<dbReference type="SUPFAM" id="SSF51735">
    <property type="entry name" value="NAD(P)-binding Rossmann-fold domains"/>
    <property type="match status" value="1"/>
</dbReference>
<evidence type="ECO:0000259" key="3">
    <source>
        <dbReference type="SMART" id="SM00829"/>
    </source>
</evidence>
<dbReference type="OrthoDB" id="9792321at2"/>
<dbReference type="AlphaFoldDB" id="A0A1T5A6A6"/>
<dbReference type="PANTHER" id="PTHR48106">
    <property type="entry name" value="QUINONE OXIDOREDUCTASE PIG3-RELATED"/>
    <property type="match status" value="1"/>
</dbReference>
<dbReference type="InterPro" id="IPR020843">
    <property type="entry name" value="ER"/>
</dbReference>
<sequence>MTMRAVAIRGYGGPDVLEFCTWPHPVPKPGEAVVAIRAAAVNPADGKWRAGMFASFAPVSFPHILGYDIAGVIVGGAGLTPGTRVAAMLDPFTKGGYAEYVAVAADRLAAIPDGLSFETAAAVPTAGLTGAQLVERAVDAQPGQSILLTGAVGAVGRFALDAARRREVKVVAAVRGTRKDEALALGAAQAIALGEEDWSGAPFDHVVDTVGGDAVAALCRHLRPGGRIATAATTPIDPQGLAATPEFYAVVADAERLGRLLDAVRKGEVAVPIARVMPLEEAAEAQRLTDAGGAGGKIILMP</sequence>
<dbReference type="InterPro" id="IPR013154">
    <property type="entry name" value="ADH-like_N"/>
</dbReference>
<accession>A0A1T5A6A6</accession>
<organism evidence="4 5">
    <name type="scientific">Rhizorhabdus histidinilytica</name>
    <dbReference type="NCBI Taxonomy" id="439228"/>
    <lineage>
        <taxon>Bacteria</taxon>
        <taxon>Pseudomonadati</taxon>
        <taxon>Pseudomonadota</taxon>
        <taxon>Alphaproteobacteria</taxon>
        <taxon>Sphingomonadales</taxon>
        <taxon>Sphingomonadaceae</taxon>
        <taxon>Rhizorhabdus</taxon>
    </lineage>
</organism>
<evidence type="ECO:0000313" key="4">
    <source>
        <dbReference type="EMBL" id="SKB30287.1"/>
    </source>
</evidence>
<dbReference type="Pfam" id="PF08240">
    <property type="entry name" value="ADH_N"/>
    <property type="match status" value="1"/>
</dbReference>
<dbReference type="Gene3D" id="3.40.50.720">
    <property type="entry name" value="NAD(P)-binding Rossmann-like Domain"/>
    <property type="match status" value="1"/>
</dbReference>
<dbReference type="Gene3D" id="3.90.180.10">
    <property type="entry name" value="Medium-chain alcohol dehydrogenases, catalytic domain"/>
    <property type="match status" value="1"/>
</dbReference>
<reference evidence="5" key="1">
    <citation type="submission" date="2017-02" db="EMBL/GenBank/DDBJ databases">
        <authorList>
            <person name="Varghese N."/>
            <person name="Submissions S."/>
        </authorList>
    </citation>
    <scope>NUCLEOTIDE SEQUENCE [LARGE SCALE GENOMIC DNA]</scope>
    <source>
        <strain evidence="5">UM2</strain>
    </source>
</reference>
<keyword evidence="5" id="KW-1185">Reference proteome</keyword>
<dbReference type="InterPro" id="IPR036291">
    <property type="entry name" value="NAD(P)-bd_dom_sf"/>
</dbReference>
<dbReference type="EMBL" id="FUYM01000001">
    <property type="protein sequence ID" value="SKB30287.1"/>
    <property type="molecule type" value="Genomic_DNA"/>
</dbReference>
<dbReference type="STRING" id="439228.SAMN06295920_101615"/>
<dbReference type="GO" id="GO:0016651">
    <property type="term" value="F:oxidoreductase activity, acting on NAD(P)H"/>
    <property type="evidence" value="ECO:0007669"/>
    <property type="project" value="TreeGrafter"/>
</dbReference>
<dbReference type="InterPro" id="IPR011032">
    <property type="entry name" value="GroES-like_sf"/>
</dbReference>
<dbReference type="SMART" id="SM00829">
    <property type="entry name" value="PKS_ER"/>
    <property type="match status" value="1"/>
</dbReference>
<gene>
    <name evidence="4" type="ORF">SAMN06295920_101615</name>
</gene>
<evidence type="ECO:0000256" key="2">
    <source>
        <dbReference type="ARBA" id="ARBA00023002"/>
    </source>
</evidence>